<dbReference type="EMBL" id="JBHSTT010000089">
    <property type="protein sequence ID" value="MFC6392068.1"/>
    <property type="molecule type" value="Genomic_DNA"/>
</dbReference>
<proteinExistence type="predicted"/>
<dbReference type="SUPFAM" id="SSF46689">
    <property type="entry name" value="Homeodomain-like"/>
    <property type="match status" value="1"/>
</dbReference>
<evidence type="ECO:0000313" key="3">
    <source>
        <dbReference type="Proteomes" id="UP001596237"/>
    </source>
</evidence>
<dbReference type="InterPro" id="IPR036397">
    <property type="entry name" value="RNaseH_sf"/>
</dbReference>
<dbReference type="InterPro" id="IPR009057">
    <property type="entry name" value="Homeodomain-like_sf"/>
</dbReference>
<evidence type="ECO:0000259" key="1">
    <source>
        <dbReference type="PROSITE" id="PS50994"/>
    </source>
</evidence>
<dbReference type="NCBIfam" id="NF033577">
    <property type="entry name" value="transpos_IS481"/>
    <property type="match status" value="1"/>
</dbReference>
<gene>
    <name evidence="2" type="ORF">ACFQDP_22425</name>
</gene>
<evidence type="ECO:0000313" key="2">
    <source>
        <dbReference type="EMBL" id="MFC6392068.1"/>
    </source>
</evidence>
<dbReference type="Pfam" id="PF13565">
    <property type="entry name" value="HTH_32"/>
    <property type="match status" value="1"/>
</dbReference>
<dbReference type="PROSITE" id="PS50994">
    <property type="entry name" value="INTEGRASE"/>
    <property type="match status" value="1"/>
</dbReference>
<dbReference type="Pfam" id="PF13683">
    <property type="entry name" value="rve_3"/>
    <property type="match status" value="1"/>
</dbReference>
<organism evidence="2 3">
    <name type="scientific">Methylorubrum zatmanii</name>
    <dbReference type="NCBI Taxonomy" id="29429"/>
    <lineage>
        <taxon>Bacteria</taxon>
        <taxon>Pseudomonadati</taxon>
        <taxon>Pseudomonadota</taxon>
        <taxon>Alphaproteobacteria</taxon>
        <taxon>Hyphomicrobiales</taxon>
        <taxon>Methylobacteriaceae</taxon>
        <taxon>Methylorubrum</taxon>
    </lineage>
</organism>
<dbReference type="InterPro" id="IPR047656">
    <property type="entry name" value="IS481-like_transpos"/>
</dbReference>
<accession>A0ABW1WUU6</accession>
<comment type="caution">
    <text evidence="2">The sequence shown here is derived from an EMBL/GenBank/DDBJ whole genome shotgun (WGS) entry which is preliminary data.</text>
</comment>
<dbReference type="PANTHER" id="PTHR35004">
    <property type="entry name" value="TRANSPOSASE RV3428C-RELATED"/>
    <property type="match status" value="1"/>
</dbReference>
<reference evidence="3" key="1">
    <citation type="journal article" date="2019" name="Int. J. Syst. Evol. Microbiol.">
        <title>The Global Catalogue of Microorganisms (GCM) 10K type strain sequencing project: providing services to taxonomists for standard genome sequencing and annotation.</title>
        <authorList>
            <consortium name="The Broad Institute Genomics Platform"/>
            <consortium name="The Broad Institute Genome Sequencing Center for Infectious Disease"/>
            <person name="Wu L."/>
            <person name="Ma J."/>
        </authorList>
    </citation>
    <scope>NUCLEOTIDE SEQUENCE [LARGE SCALE GENOMIC DNA]</scope>
    <source>
        <strain evidence="3">CCUG 36916</strain>
    </source>
</reference>
<dbReference type="InterPro" id="IPR012337">
    <property type="entry name" value="RNaseH-like_sf"/>
</dbReference>
<dbReference type="PANTHER" id="PTHR35004:SF6">
    <property type="entry name" value="TRANSPOSASE"/>
    <property type="match status" value="1"/>
</dbReference>
<keyword evidence="3" id="KW-1185">Reference proteome</keyword>
<feature type="domain" description="Integrase catalytic" evidence="1">
    <location>
        <begin position="118"/>
        <end position="290"/>
    </location>
</feature>
<dbReference type="InterPro" id="IPR001584">
    <property type="entry name" value="Integrase_cat-core"/>
</dbReference>
<name>A0ABW1WUU6_9HYPH</name>
<dbReference type="Proteomes" id="UP001596237">
    <property type="component" value="Unassembled WGS sequence"/>
</dbReference>
<dbReference type="RefSeq" id="WP_192283086.1">
    <property type="nucleotide sequence ID" value="NZ_JBHSTT010000089.1"/>
</dbReference>
<protein>
    <submittedName>
        <fullName evidence="2">IS481 family transposase</fullName>
    </submittedName>
</protein>
<dbReference type="SUPFAM" id="SSF53098">
    <property type="entry name" value="Ribonuclease H-like"/>
    <property type="match status" value="1"/>
</dbReference>
<dbReference type="Gene3D" id="3.30.420.10">
    <property type="entry name" value="Ribonuclease H-like superfamily/Ribonuclease H"/>
    <property type="match status" value="1"/>
</dbReference>
<sequence>MNIHQNARLTPSGRERLVRLARSGLSPKTVAATMGVWPKTVGKCVARFAAEGAAGLQDRSSRPHTLHRLTPIATQEAILALRRQRLTGAQIARDLAVSPTAVSRGLRRHGLSRIRDLEPPPPVQRYERTGHRIIGDRTRQSSGRGIGREYLHLAVDDHSRLAYSEILPDETRTSCLAFLFNALRFFRRHGIGVERVMTDNGPAFKSRRYAKALRRLDIRRKRTRPYMPRTNGKVERFVQTSLREWAYARAYDTSEQRRAELPAFLFHYNWHRPQSGINGSTPISRLGLADDNMLSINI</sequence>